<comment type="similarity">
    <text evidence="1">Belongs to the universal ribosomal protein uL3 family.</text>
</comment>
<sequence>MAGHMGAERVTTQNLEIVRVDAERNLLLIKGAVPGSIGGNVIVKPAVKA</sequence>
<dbReference type="Proteomes" id="UP000031666">
    <property type="component" value="Unassembled WGS sequence"/>
</dbReference>
<evidence type="ECO:0000256" key="2">
    <source>
        <dbReference type="ARBA" id="ARBA00022481"/>
    </source>
</evidence>
<dbReference type="AlphaFoldDB" id="A0A0B8QDQ7"/>
<dbReference type="STRING" id="1481914.JCM19241_5677"/>
<dbReference type="InterPro" id="IPR019927">
    <property type="entry name" value="Ribosomal_uL3_bac/org-type"/>
</dbReference>
<organism evidence="7 8">
    <name type="scientific">Vibrio ishigakensis</name>
    <dbReference type="NCBI Taxonomy" id="1481914"/>
    <lineage>
        <taxon>Bacteria</taxon>
        <taxon>Pseudomonadati</taxon>
        <taxon>Pseudomonadota</taxon>
        <taxon>Gammaproteobacteria</taxon>
        <taxon>Vibrionales</taxon>
        <taxon>Vibrionaceae</taxon>
        <taxon>Vibrio</taxon>
    </lineage>
</organism>
<evidence type="ECO:0000256" key="6">
    <source>
        <dbReference type="ARBA" id="ARBA00035457"/>
    </source>
</evidence>
<keyword evidence="4" id="KW-0687">Ribonucleoprotein</keyword>
<dbReference type="GO" id="GO:0003735">
    <property type="term" value="F:structural constituent of ribosome"/>
    <property type="evidence" value="ECO:0007669"/>
    <property type="project" value="InterPro"/>
</dbReference>
<dbReference type="PANTHER" id="PTHR11229">
    <property type="entry name" value="50S RIBOSOMAL PROTEIN L3"/>
    <property type="match status" value="1"/>
</dbReference>
<dbReference type="SUPFAM" id="SSF50447">
    <property type="entry name" value="Translation proteins"/>
    <property type="match status" value="1"/>
</dbReference>
<comment type="caution">
    <text evidence="7">The sequence shown here is derived from an EMBL/GenBank/DDBJ whole genome shotgun (WGS) entry which is preliminary data.</text>
</comment>
<name>A0A0B8QDQ7_9VIBR</name>
<evidence type="ECO:0000313" key="8">
    <source>
        <dbReference type="Proteomes" id="UP000031666"/>
    </source>
</evidence>
<proteinExistence type="inferred from homology"/>
<evidence type="ECO:0000256" key="1">
    <source>
        <dbReference type="ARBA" id="ARBA00006540"/>
    </source>
</evidence>
<evidence type="ECO:0000313" key="7">
    <source>
        <dbReference type="EMBL" id="GAM76781.1"/>
    </source>
</evidence>
<evidence type="ECO:0000256" key="3">
    <source>
        <dbReference type="ARBA" id="ARBA00022980"/>
    </source>
</evidence>
<reference evidence="7 8" key="1">
    <citation type="submission" date="2015-01" db="EMBL/GenBank/DDBJ databases">
        <title>Vibrio sp. C94 JCM 19241 whole genome shotgun sequence.</title>
        <authorList>
            <person name="Sawabe T."/>
            <person name="Meirelles P."/>
            <person name="Feng G."/>
            <person name="Sayaka M."/>
            <person name="Hattori M."/>
            <person name="Ohkuma M."/>
        </authorList>
    </citation>
    <scope>NUCLEOTIDE SEQUENCE [LARGE SCALE GENOMIC DNA]</scope>
    <source>
        <strain evidence="8">JCM 19241</strain>
    </source>
</reference>
<accession>A0A0B8QDQ7</accession>
<dbReference type="FunFam" id="2.40.30.10:FF:000004">
    <property type="entry name" value="50S ribosomal protein L3"/>
    <property type="match status" value="1"/>
</dbReference>
<dbReference type="InterPro" id="IPR009000">
    <property type="entry name" value="Transl_B-barrel_sf"/>
</dbReference>
<evidence type="ECO:0000256" key="4">
    <source>
        <dbReference type="ARBA" id="ARBA00023274"/>
    </source>
</evidence>
<evidence type="ECO:0000256" key="5">
    <source>
        <dbReference type="ARBA" id="ARBA00035243"/>
    </source>
</evidence>
<dbReference type="GO" id="GO:0006412">
    <property type="term" value="P:translation"/>
    <property type="evidence" value="ECO:0007669"/>
    <property type="project" value="InterPro"/>
</dbReference>
<gene>
    <name evidence="7" type="ORF">JCM19241_5677</name>
</gene>
<dbReference type="Gene3D" id="2.40.30.10">
    <property type="entry name" value="Translation factors"/>
    <property type="match status" value="1"/>
</dbReference>
<protein>
    <recommendedName>
        <fullName evidence="5">Large ribosomal subunit protein uL3</fullName>
    </recommendedName>
    <alternativeName>
        <fullName evidence="6">50S ribosomal protein L3</fullName>
    </alternativeName>
</protein>
<reference evidence="7 8" key="2">
    <citation type="submission" date="2015-01" db="EMBL/GenBank/DDBJ databases">
        <authorList>
            <consortium name="NBRP consortium"/>
            <person name="Sawabe T."/>
            <person name="Meirelles P."/>
            <person name="Feng G."/>
            <person name="Sayaka M."/>
            <person name="Hattori M."/>
            <person name="Ohkuma M."/>
        </authorList>
    </citation>
    <scope>NUCLEOTIDE SEQUENCE [LARGE SCALE GENOMIC DNA]</scope>
    <source>
        <strain evidence="8">JCM 19241</strain>
    </source>
</reference>
<dbReference type="GO" id="GO:0022625">
    <property type="term" value="C:cytosolic large ribosomal subunit"/>
    <property type="evidence" value="ECO:0007669"/>
    <property type="project" value="TreeGrafter"/>
</dbReference>
<dbReference type="PANTHER" id="PTHR11229:SF16">
    <property type="entry name" value="LARGE RIBOSOMAL SUBUNIT PROTEIN UL3C"/>
    <property type="match status" value="1"/>
</dbReference>
<keyword evidence="3 7" id="KW-0689">Ribosomal protein</keyword>
<dbReference type="EMBL" id="BBSC01000007">
    <property type="protein sequence ID" value="GAM76781.1"/>
    <property type="molecule type" value="Genomic_DNA"/>
</dbReference>
<keyword evidence="2" id="KW-0488">Methylation</keyword>